<dbReference type="EMBL" id="LR797435">
    <property type="protein sequence ID" value="CAB4216178.1"/>
    <property type="molecule type" value="Genomic_DNA"/>
</dbReference>
<protein>
    <submittedName>
        <fullName evidence="3">Uncharacterized protein</fullName>
    </submittedName>
</protein>
<accession>A0A6J5RG76</accession>
<dbReference type="EMBL" id="LR797079">
    <property type="protein sequence ID" value="CAB4185604.1"/>
    <property type="molecule type" value="Genomic_DNA"/>
</dbReference>
<gene>
    <name evidence="2" type="ORF">UFOVP1123_106</name>
    <name evidence="3" type="ORF">UFOVP1239_44</name>
    <name evidence="4" type="ORF">UFOVP1484_110</name>
    <name evidence="5" type="ORF">UFOVP1577_116</name>
    <name evidence="1" type="ORF">UFOVP961_36</name>
</gene>
<dbReference type="EMBL" id="LR797194">
    <property type="protein sequence ID" value="CAB4193227.1"/>
    <property type="molecule type" value="Genomic_DNA"/>
</dbReference>
<dbReference type="EMBL" id="LR798422">
    <property type="protein sequence ID" value="CAB5230804.1"/>
    <property type="molecule type" value="Genomic_DNA"/>
</dbReference>
<reference evidence="3" key="1">
    <citation type="submission" date="2020-05" db="EMBL/GenBank/DDBJ databases">
        <authorList>
            <person name="Chiriac C."/>
            <person name="Salcher M."/>
            <person name="Ghai R."/>
            <person name="Kavagutti S V."/>
        </authorList>
    </citation>
    <scope>NUCLEOTIDE SEQUENCE</scope>
</reference>
<organism evidence="3">
    <name type="scientific">uncultured Caudovirales phage</name>
    <dbReference type="NCBI Taxonomy" id="2100421"/>
    <lineage>
        <taxon>Viruses</taxon>
        <taxon>Duplodnaviria</taxon>
        <taxon>Heunggongvirae</taxon>
        <taxon>Uroviricota</taxon>
        <taxon>Caudoviricetes</taxon>
        <taxon>Peduoviridae</taxon>
        <taxon>Maltschvirus</taxon>
        <taxon>Maltschvirus maltsch</taxon>
    </lineage>
</organism>
<evidence type="ECO:0000313" key="3">
    <source>
        <dbReference type="EMBL" id="CAB4193227.1"/>
    </source>
</evidence>
<evidence type="ECO:0000313" key="1">
    <source>
        <dbReference type="EMBL" id="CAB4174318.1"/>
    </source>
</evidence>
<proteinExistence type="predicted"/>
<sequence length="173" mass="19856">MEIAYPLFKLGIRKPETIDGVMFYLNQYENDGEDPSTRIKIIDDRNEPGATLALRRLKLKVANIDLFKINKAIYFVGDLIKLATPHTWFIDSNGRLFNYLKTSKAKLKFHKIKDLIPIKGGGVIIETVDLTTRFKALYVPNSINTHIGVLHFGKSLILYGFYDKAYSETWRSL</sequence>
<evidence type="ECO:0000313" key="2">
    <source>
        <dbReference type="EMBL" id="CAB4185604.1"/>
    </source>
</evidence>
<evidence type="ECO:0000313" key="4">
    <source>
        <dbReference type="EMBL" id="CAB4216178.1"/>
    </source>
</evidence>
<dbReference type="EMBL" id="LR796912">
    <property type="protein sequence ID" value="CAB4174318.1"/>
    <property type="molecule type" value="Genomic_DNA"/>
</dbReference>
<evidence type="ECO:0000313" key="5">
    <source>
        <dbReference type="EMBL" id="CAB5230804.1"/>
    </source>
</evidence>
<name>A0A6J5RG76_9CAUD</name>